<feature type="domain" description="Glycosyl transferase family 28 C-terminal" evidence="6">
    <location>
        <begin position="1"/>
        <end position="158"/>
    </location>
</feature>
<dbReference type="InterPro" id="IPR007235">
    <property type="entry name" value="Glyco_trans_28_C"/>
</dbReference>
<evidence type="ECO:0000313" key="8">
    <source>
        <dbReference type="EMBL" id="CAI33411.1"/>
    </source>
</evidence>
<evidence type="ECO:0000256" key="3">
    <source>
        <dbReference type="ARBA" id="ARBA00022676"/>
    </source>
</evidence>
<evidence type="ECO:0000313" key="10">
    <source>
        <dbReference type="Proteomes" id="UP000298847"/>
    </source>
</evidence>
<dbReference type="EMBL" id="CR931666">
    <property type="protein sequence ID" value="CAI33411.1"/>
    <property type="molecule type" value="Genomic_DNA"/>
</dbReference>
<accession>Q4K1K3</accession>
<dbReference type="Pfam" id="PF04101">
    <property type="entry name" value="Glyco_tran_28_C"/>
    <property type="match status" value="1"/>
</dbReference>
<dbReference type="GO" id="GO:0016758">
    <property type="term" value="F:hexosyltransferase activity"/>
    <property type="evidence" value="ECO:0007669"/>
    <property type="project" value="InterPro"/>
</dbReference>
<reference evidence="8" key="1">
    <citation type="journal article" date="2006" name="PLoS Genet.">
        <title>Genetic analysis of the capsular biosynthetic locus from all 90 pneumococcal serotypes.</title>
        <authorList>
            <person name="Bentley S.D."/>
            <person name="Aanensen D.M."/>
            <person name="Mavroidi A."/>
            <person name="Saunders D."/>
            <person name="Rabbinowitsch E."/>
            <person name="Collins M."/>
            <person name="Donohoe K."/>
            <person name="Harris D."/>
            <person name="Murphy L."/>
            <person name="Quail M.A."/>
            <person name="Samuel G."/>
            <person name="Skovsted I.C."/>
            <person name="Kaltoft M.S."/>
            <person name="Barrell B."/>
            <person name="Reeves P.R."/>
            <person name="Parkhill J."/>
            <person name="Spratt B.G."/>
        </authorList>
    </citation>
    <scope>NUCLEOTIDE SEQUENCE</scope>
    <source>
        <strain evidence="7">389/39</strain>
        <strain evidence="8">688/6</strain>
    </source>
</reference>
<evidence type="ECO:0000313" key="9">
    <source>
        <dbReference type="EMBL" id="VQC94005.1"/>
    </source>
</evidence>
<dbReference type="GO" id="GO:0006488">
    <property type="term" value="P:dolichol-linked oligosaccharide biosynthetic process"/>
    <property type="evidence" value="ECO:0007669"/>
    <property type="project" value="InterPro"/>
</dbReference>
<evidence type="ECO:0000259" key="6">
    <source>
        <dbReference type="Pfam" id="PF04101"/>
    </source>
</evidence>
<evidence type="ECO:0000256" key="4">
    <source>
        <dbReference type="ARBA" id="ARBA00022679"/>
    </source>
</evidence>
<evidence type="ECO:0000313" key="7">
    <source>
        <dbReference type="EMBL" id="CAI33342.1"/>
    </source>
</evidence>
<keyword evidence="3" id="KW-0328">Glycosyltransferase</keyword>
<evidence type="ECO:0000256" key="2">
    <source>
        <dbReference type="ARBA" id="ARBA00006962"/>
    </source>
</evidence>
<sequence length="168" mass="19553">MIFVTVGTHEQQFNRLIKEVDRLKGEGFIQDDVFIQTGYSNYVPKFCKWEKLISYEKMNQFIEEADTIITHGGPATFMAVIAKGKSPIIVPRLKKFGEHVNDHQLEFVEKVLNVYNLTVITNISDLNSYISNFDERKKSDLKSKNNLFMEKFIDMINQLMETGDIKYD</sequence>
<dbReference type="InterPro" id="IPR039042">
    <property type="entry name" value="Alg13-like"/>
</dbReference>
<dbReference type="EMBL" id="CR931663">
    <property type="protein sequence ID" value="CAI33342.1"/>
    <property type="molecule type" value="Genomic_DNA"/>
</dbReference>
<keyword evidence="4 8" id="KW-0808">Transferase</keyword>
<dbReference type="EMBL" id="CAAXWD010000001">
    <property type="protein sequence ID" value="VQC94005.1"/>
    <property type="molecule type" value="Genomic_DNA"/>
</dbReference>
<gene>
    <name evidence="8" type="primary">wchK</name>
    <name evidence="9" type="ORF">SAMEA3354366_00546</name>
    <name evidence="7" type="ORF">SPC15A_0010</name>
    <name evidence="8" type="ORF">SPC15F_0010</name>
</gene>
<comment type="subcellular location">
    <subcellularLocation>
        <location evidence="1">Endoplasmic reticulum</location>
    </subcellularLocation>
</comment>
<proteinExistence type="inferred from homology"/>
<evidence type="ECO:0000256" key="1">
    <source>
        <dbReference type="ARBA" id="ARBA00004240"/>
    </source>
</evidence>
<protein>
    <submittedName>
        <fullName evidence="8">Putative glycosyl transferase</fullName>
    </submittedName>
    <submittedName>
        <fullName evidence="9">Ss-1,4-galactosyltransferase</fullName>
    </submittedName>
</protein>
<reference evidence="9 10" key="2">
    <citation type="submission" date="2019-04" db="EMBL/GenBank/DDBJ databases">
        <authorList>
            <consortium name="Pathogen Informatics"/>
        </authorList>
    </citation>
    <scope>NUCLEOTIDE SEQUENCE [LARGE SCALE GENOMIC DNA]</scope>
    <source>
        <strain evidence="9 10">GPSC22</strain>
    </source>
</reference>
<dbReference type="Gene3D" id="3.40.50.2000">
    <property type="entry name" value="Glycogen Phosphorylase B"/>
    <property type="match status" value="1"/>
</dbReference>
<dbReference type="RefSeq" id="WP_000578432.1">
    <property type="nucleotide sequence ID" value="NZ_CFBK01000033.1"/>
</dbReference>
<dbReference type="PANTHER" id="PTHR12867:SF6">
    <property type="entry name" value="N-ACETYLGLUCOSAMINYLDIPHOSPHODOLICHOL N-ACETYLGLUCOSAMINYLTRANSFERASE"/>
    <property type="match status" value="1"/>
</dbReference>
<dbReference type="Proteomes" id="UP000298847">
    <property type="component" value="Unassembled WGS sequence"/>
</dbReference>
<keyword evidence="5" id="KW-0256">Endoplasmic reticulum</keyword>
<dbReference type="PANTHER" id="PTHR12867">
    <property type="entry name" value="GLYCOSYL TRANSFERASE-RELATED"/>
    <property type="match status" value="1"/>
</dbReference>
<evidence type="ECO:0000256" key="5">
    <source>
        <dbReference type="ARBA" id="ARBA00022824"/>
    </source>
</evidence>
<comment type="similarity">
    <text evidence="2">Belongs to the glycosyltransferase 28 family.</text>
</comment>
<name>Q4K1K3_STREE</name>
<dbReference type="AlphaFoldDB" id="Q4K1K3"/>
<organism evidence="8">
    <name type="scientific">Streptococcus pneumoniae</name>
    <dbReference type="NCBI Taxonomy" id="1313"/>
    <lineage>
        <taxon>Bacteria</taxon>
        <taxon>Bacillati</taxon>
        <taxon>Bacillota</taxon>
        <taxon>Bacilli</taxon>
        <taxon>Lactobacillales</taxon>
        <taxon>Streptococcaceae</taxon>
        <taxon>Streptococcus</taxon>
    </lineage>
</organism>